<dbReference type="InterPro" id="IPR001650">
    <property type="entry name" value="Helicase_C-like"/>
</dbReference>
<accession>A0A0A1WDB8</accession>
<dbReference type="InterPro" id="IPR014001">
    <property type="entry name" value="Helicase_ATP-bd"/>
</dbReference>
<feature type="domain" description="Helicase C-terminal" evidence="4">
    <location>
        <begin position="351"/>
        <end position="508"/>
    </location>
</feature>
<dbReference type="Pfam" id="PF00271">
    <property type="entry name" value="Helicase_C"/>
    <property type="match status" value="1"/>
</dbReference>
<dbReference type="GO" id="GO:0003676">
    <property type="term" value="F:nucleic acid binding"/>
    <property type="evidence" value="ECO:0007669"/>
    <property type="project" value="InterPro"/>
</dbReference>
<dbReference type="PANTHER" id="PTHR13710">
    <property type="entry name" value="DNA HELICASE RECQ FAMILY MEMBER"/>
    <property type="match status" value="1"/>
</dbReference>
<evidence type="ECO:0008006" key="7">
    <source>
        <dbReference type="Google" id="ProtNLM"/>
    </source>
</evidence>
<name>A0A0A1WDB8_9SPHN</name>
<reference evidence="5 6" key="1">
    <citation type="submission" date="2014-11" db="EMBL/GenBank/DDBJ databases">
        <title>Whole genome shotgun sequence of Sphingomonas parapaucimobilis NBRC 15100.</title>
        <authorList>
            <person name="Katano-Makiyama Y."/>
            <person name="Hosoyama A."/>
            <person name="Hashimoto M."/>
            <person name="Hosoyama Y."/>
            <person name="Noguchi M."/>
            <person name="Numata M."/>
            <person name="Tsuchikane K."/>
            <person name="Hirakata S."/>
            <person name="Uohara A."/>
            <person name="Shimodaira J."/>
            <person name="Ohji S."/>
            <person name="Ichikawa N."/>
            <person name="Kimura A."/>
            <person name="Yamazoe A."/>
            <person name="Fujita N."/>
        </authorList>
    </citation>
    <scope>NUCLEOTIDE SEQUENCE [LARGE SCALE GENOMIC DNA]</scope>
    <source>
        <strain evidence="5 6">NBRC 15100</strain>
    </source>
</reference>
<dbReference type="InterPro" id="IPR027417">
    <property type="entry name" value="P-loop_NTPase"/>
</dbReference>
<dbReference type="SMART" id="SM00490">
    <property type="entry name" value="HELICc"/>
    <property type="match status" value="1"/>
</dbReference>
<dbReference type="AlphaFoldDB" id="A0A0A1WDB8"/>
<evidence type="ECO:0000313" key="6">
    <source>
        <dbReference type="Proteomes" id="UP000032305"/>
    </source>
</evidence>
<dbReference type="SUPFAM" id="SSF52540">
    <property type="entry name" value="P-loop containing nucleoside triphosphate hydrolases"/>
    <property type="match status" value="1"/>
</dbReference>
<dbReference type="SMART" id="SM00487">
    <property type="entry name" value="DEXDc"/>
    <property type="match status" value="1"/>
</dbReference>
<dbReference type="GO" id="GO:0005694">
    <property type="term" value="C:chromosome"/>
    <property type="evidence" value="ECO:0007669"/>
    <property type="project" value="TreeGrafter"/>
</dbReference>
<evidence type="ECO:0000256" key="2">
    <source>
        <dbReference type="ARBA" id="ARBA00022840"/>
    </source>
</evidence>
<dbReference type="Proteomes" id="UP000032305">
    <property type="component" value="Unassembled WGS sequence"/>
</dbReference>
<evidence type="ECO:0000256" key="1">
    <source>
        <dbReference type="ARBA" id="ARBA00022741"/>
    </source>
</evidence>
<dbReference type="OrthoDB" id="9760034at2"/>
<evidence type="ECO:0000259" key="4">
    <source>
        <dbReference type="PROSITE" id="PS51194"/>
    </source>
</evidence>
<dbReference type="Pfam" id="PF00270">
    <property type="entry name" value="DEAD"/>
    <property type="match status" value="1"/>
</dbReference>
<sequence>MTATIRKPWYIAAQQRAVRAFNASSEPGDRGAMLRELCRLHGGYLDLSGSEFAVTDNDLVNLPRFGLKRVTVPGSDALIIDDAEVLPIAGLSDVLRLDPTPRQTYSSACADALLLRHSPFDRYRAPTQKAAIRALATMPDGATLLATLPTGAGKSLLFQLAPLLASAPGTCCVVIVPTVALALAHVDSLRTIPGLEASECIYGDQDQATRSGIYNAFGRGEVPVLVLSPEVALGAARELLIEAAQDPSQKLPSLDAHLTTFFVDEAHIIESWGRSFRPDFQRLPGLVDALRDSNPALRTVLLSATVNEAARVELKRAYGAAEFLAVEAKVARYEFDLVHARIETAAERDALLVRLIDRLPRPAIIYTTLVNHAERLHDAIKANGYKRLALFTGQVDDGTSRLRIVSDWRAGNIDLVVATSAFGMGIDKDDVRAVVHACVPESPSRYYQEIGRAARDGNQALALMLWTDDRGVAGDWRQARRLWSGGWLRPAMMLKRWRAIVSAADALGESTIVAGMRRLVVPLDAAHEDLAAGDTDYNRDWNRSLLNMLQRADAITIQATESRGDVPVWHVDIREPLLLDAGENDAYWAGIADLRMKERSAALSDLNNFKAAIFKPQICVSAAIFELVEAGSPLVPPCGRCAYCRGRGIASPKLDDIHFEGLDRRWPHSLGESGLRPGVSILHPSRDDGTISDDLIEGLIGAGVEQFIVQDHLAGDFAHRLVAFACRYGLVSSHADVQGDWRPALLPTAVFIDGQSRVERLIERIEGWAAANPAQRLIVIAPPETAVRGKPIVNILSSSAPTSEAALRAFVKEVLPQ</sequence>
<dbReference type="eggNOG" id="COG0514">
    <property type="taxonomic scope" value="Bacteria"/>
</dbReference>
<keyword evidence="2" id="KW-0067">ATP-binding</keyword>
<dbReference type="PROSITE" id="PS51192">
    <property type="entry name" value="HELICASE_ATP_BIND_1"/>
    <property type="match status" value="1"/>
</dbReference>
<dbReference type="RefSeq" id="WP_052811632.1">
    <property type="nucleotide sequence ID" value="NZ_BBPI01000103.1"/>
</dbReference>
<dbReference type="GO" id="GO:0005737">
    <property type="term" value="C:cytoplasm"/>
    <property type="evidence" value="ECO:0007669"/>
    <property type="project" value="TreeGrafter"/>
</dbReference>
<dbReference type="PROSITE" id="PS51194">
    <property type="entry name" value="HELICASE_CTER"/>
    <property type="match status" value="1"/>
</dbReference>
<dbReference type="GO" id="GO:0000724">
    <property type="term" value="P:double-strand break repair via homologous recombination"/>
    <property type="evidence" value="ECO:0007669"/>
    <property type="project" value="TreeGrafter"/>
</dbReference>
<dbReference type="GO" id="GO:0043138">
    <property type="term" value="F:3'-5' DNA helicase activity"/>
    <property type="evidence" value="ECO:0007669"/>
    <property type="project" value="TreeGrafter"/>
</dbReference>
<evidence type="ECO:0000259" key="3">
    <source>
        <dbReference type="PROSITE" id="PS51192"/>
    </source>
</evidence>
<dbReference type="PANTHER" id="PTHR13710:SF108">
    <property type="entry name" value="ATP-DEPENDENT DNA HELICASE Q4"/>
    <property type="match status" value="1"/>
</dbReference>
<feature type="domain" description="Helicase ATP-binding" evidence="3">
    <location>
        <begin position="135"/>
        <end position="324"/>
    </location>
</feature>
<dbReference type="Gene3D" id="3.40.50.300">
    <property type="entry name" value="P-loop containing nucleotide triphosphate hydrolases"/>
    <property type="match status" value="2"/>
</dbReference>
<dbReference type="InterPro" id="IPR011545">
    <property type="entry name" value="DEAD/DEAH_box_helicase_dom"/>
</dbReference>
<comment type="caution">
    <text evidence="5">The sequence shown here is derived from an EMBL/GenBank/DDBJ whole genome shotgun (WGS) entry which is preliminary data.</text>
</comment>
<evidence type="ECO:0000313" key="5">
    <source>
        <dbReference type="EMBL" id="GAM02929.1"/>
    </source>
</evidence>
<gene>
    <name evidence="5" type="ORF">SP5_103_00040</name>
</gene>
<keyword evidence="1" id="KW-0547">Nucleotide-binding</keyword>
<protein>
    <recommendedName>
        <fullName evidence="7">ATP-dependent DNA helicase RecQ</fullName>
    </recommendedName>
</protein>
<proteinExistence type="predicted"/>
<keyword evidence="6" id="KW-1185">Reference proteome</keyword>
<dbReference type="EMBL" id="BBPI01000103">
    <property type="protein sequence ID" value="GAM02929.1"/>
    <property type="molecule type" value="Genomic_DNA"/>
</dbReference>
<organism evidence="5 6">
    <name type="scientific">Sphingomonas parapaucimobilis NBRC 15100</name>
    <dbReference type="NCBI Taxonomy" id="1219049"/>
    <lineage>
        <taxon>Bacteria</taxon>
        <taxon>Pseudomonadati</taxon>
        <taxon>Pseudomonadota</taxon>
        <taxon>Alphaproteobacteria</taxon>
        <taxon>Sphingomonadales</taxon>
        <taxon>Sphingomonadaceae</taxon>
        <taxon>Sphingomonas</taxon>
    </lineage>
</organism>
<dbReference type="GO" id="GO:0009378">
    <property type="term" value="F:four-way junction helicase activity"/>
    <property type="evidence" value="ECO:0007669"/>
    <property type="project" value="TreeGrafter"/>
</dbReference>
<dbReference type="GO" id="GO:0005524">
    <property type="term" value="F:ATP binding"/>
    <property type="evidence" value="ECO:0007669"/>
    <property type="project" value="UniProtKB-KW"/>
</dbReference>